<organism evidence="3 4">
    <name type="scientific">Amanita muscaria (strain Koide BX008)</name>
    <dbReference type="NCBI Taxonomy" id="946122"/>
    <lineage>
        <taxon>Eukaryota</taxon>
        <taxon>Fungi</taxon>
        <taxon>Dikarya</taxon>
        <taxon>Basidiomycota</taxon>
        <taxon>Agaricomycotina</taxon>
        <taxon>Agaricomycetes</taxon>
        <taxon>Agaricomycetidae</taxon>
        <taxon>Agaricales</taxon>
        <taxon>Pluteineae</taxon>
        <taxon>Amanitaceae</taxon>
        <taxon>Amanita</taxon>
    </lineage>
</organism>
<dbReference type="InterPro" id="IPR000719">
    <property type="entry name" value="Prot_kinase_dom"/>
</dbReference>
<dbReference type="PROSITE" id="PS00108">
    <property type="entry name" value="PROTEIN_KINASE_ST"/>
    <property type="match status" value="1"/>
</dbReference>
<dbReference type="PROSITE" id="PS50011">
    <property type="entry name" value="PROTEIN_KINASE_DOM"/>
    <property type="match status" value="1"/>
</dbReference>
<proteinExistence type="predicted"/>
<dbReference type="EMBL" id="KN818700">
    <property type="protein sequence ID" value="KIL54563.1"/>
    <property type="molecule type" value="Genomic_DNA"/>
</dbReference>
<dbReference type="InterPro" id="IPR051681">
    <property type="entry name" value="Ser/Thr_Kinases-Pseudokinases"/>
</dbReference>
<dbReference type="PANTHER" id="PTHR44329:SF214">
    <property type="entry name" value="PROTEIN KINASE DOMAIN-CONTAINING PROTEIN"/>
    <property type="match status" value="1"/>
</dbReference>
<accession>A0A0C2WER2</accession>
<dbReference type="InterPro" id="IPR008271">
    <property type="entry name" value="Ser/Thr_kinase_AS"/>
</dbReference>
<reference evidence="3 4" key="1">
    <citation type="submission" date="2014-04" db="EMBL/GenBank/DDBJ databases">
        <title>Evolutionary Origins and Diversification of the Mycorrhizal Mutualists.</title>
        <authorList>
            <consortium name="DOE Joint Genome Institute"/>
            <consortium name="Mycorrhizal Genomics Consortium"/>
            <person name="Kohler A."/>
            <person name="Kuo A."/>
            <person name="Nagy L.G."/>
            <person name="Floudas D."/>
            <person name="Copeland A."/>
            <person name="Barry K.W."/>
            <person name="Cichocki N."/>
            <person name="Veneault-Fourrey C."/>
            <person name="LaButti K."/>
            <person name="Lindquist E.A."/>
            <person name="Lipzen A."/>
            <person name="Lundell T."/>
            <person name="Morin E."/>
            <person name="Murat C."/>
            <person name="Riley R."/>
            <person name="Ohm R."/>
            <person name="Sun H."/>
            <person name="Tunlid A."/>
            <person name="Henrissat B."/>
            <person name="Grigoriev I.V."/>
            <person name="Hibbett D.S."/>
            <person name="Martin F."/>
        </authorList>
    </citation>
    <scope>NUCLEOTIDE SEQUENCE [LARGE SCALE GENOMIC DNA]</scope>
    <source>
        <strain evidence="3 4">Koide BX008</strain>
    </source>
</reference>
<dbReference type="AlphaFoldDB" id="A0A0C2WER2"/>
<dbReference type="InParanoid" id="A0A0C2WER2"/>
<evidence type="ECO:0000313" key="3">
    <source>
        <dbReference type="EMBL" id="KIL54563.1"/>
    </source>
</evidence>
<dbReference type="GO" id="GO:0005524">
    <property type="term" value="F:ATP binding"/>
    <property type="evidence" value="ECO:0007669"/>
    <property type="project" value="InterPro"/>
</dbReference>
<evidence type="ECO:0000259" key="2">
    <source>
        <dbReference type="PROSITE" id="PS50011"/>
    </source>
</evidence>
<dbReference type="InterPro" id="IPR011009">
    <property type="entry name" value="Kinase-like_dom_sf"/>
</dbReference>
<evidence type="ECO:0000256" key="1">
    <source>
        <dbReference type="SAM" id="MobiDB-lite"/>
    </source>
</evidence>
<gene>
    <name evidence="3" type="ORF">M378DRAFT_753083</name>
</gene>
<protein>
    <recommendedName>
        <fullName evidence="2">Protein kinase domain-containing protein</fullName>
    </recommendedName>
</protein>
<dbReference type="Proteomes" id="UP000054549">
    <property type="component" value="Unassembled WGS sequence"/>
</dbReference>
<keyword evidence="4" id="KW-1185">Reference proteome</keyword>
<dbReference type="Gene3D" id="1.10.510.10">
    <property type="entry name" value="Transferase(Phosphotransferase) domain 1"/>
    <property type="match status" value="1"/>
</dbReference>
<sequence>MSTDLGNHTHSTHSKTSVTAPPSHPPLQQTQPERHVAPTSSRSRKRASQVFKARSPGSIPSSSTLFTYHNSPVVPFIYSSSSSSSEIPEYPLPPSYYYNPHAGFTEEFAPFVLYSGAEILTRHQDPEAGDQVAVVTPAAPSFNEYAANLPSDLTPAASSFNFNEDANYIDRFRTQNPGPLTERDLPSDPRLYKHYLCRVFSIQFTDVIDLTGHINRQRFIAAGGSGEVWEASWQGLDNNRLIGTPKALPMAVVKLVRIPPLRDEVQKAKRYKRMKRELLLWSKLNHPHILPLVGIARVEGDANLPAFVSPWMENGNIMEYLKQNPSLPASKFLKEMIKGLHYLHSFDPVIVHGDLKGANVLINHRKEACLCDFGLSRFVVDNTLWRTTATHATGTLRWMAPELIQEDITVATIATDIYAFGMTCYEILSRESPFAAVNDFAVMKKVTDGQRPAKIESCHSDEMWSIITRCWAHEPGDRPSTEETLKLVLRHDTPST</sequence>
<feature type="region of interest" description="Disordered" evidence="1">
    <location>
        <begin position="1"/>
        <end position="56"/>
    </location>
</feature>
<dbReference type="HOGENOM" id="CLU_000288_7_18_1"/>
<dbReference type="STRING" id="946122.A0A0C2WER2"/>
<dbReference type="OrthoDB" id="4062651at2759"/>
<dbReference type="SUPFAM" id="SSF56112">
    <property type="entry name" value="Protein kinase-like (PK-like)"/>
    <property type="match status" value="1"/>
</dbReference>
<feature type="domain" description="Protein kinase" evidence="2">
    <location>
        <begin position="214"/>
        <end position="494"/>
    </location>
</feature>
<dbReference type="SMART" id="SM00220">
    <property type="entry name" value="S_TKc"/>
    <property type="match status" value="1"/>
</dbReference>
<dbReference type="GO" id="GO:0004674">
    <property type="term" value="F:protein serine/threonine kinase activity"/>
    <property type="evidence" value="ECO:0007669"/>
    <property type="project" value="TreeGrafter"/>
</dbReference>
<dbReference type="InterPro" id="IPR001245">
    <property type="entry name" value="Ser-Thr/Tyr_kinase_cat_dom"/>
</dbReference>
<dbReference type="PANTHER" id="PTHR44329">
    <property type="entry name" value="SERINE/THREONINE-PROTEIN KINASE TNNI3K-RELATED"/>
    <property type="match status" value="1"/>
</dbReference>
<evidence type="ECO:0000313" key="4">
    <source>
        <dbReference type="Proteomes" id="UP000054549"/>
    </source>
</evidence>
<name>A0A0C2WER2_AMAMK</name>
<dbReference type="Pfam" id="PF07714">
    <property type="entry name" value="PK_Tyr_Ser-Thr"/>
    <property type="match status" value="1"/>
</dbReference>